<feature type="transmembrane region" description="Helical" evidence="2">
    <location>
        <begin position="79"/>
        <end position="97"/>
    </location>
</feature>
<feature type="transmembrane region" description="Helical" evidence="2">
    <location>
        <begin position="49"/>
        <end position="67"/>
    </location>
</feature>
<dbReference type="RefSeq" id="WP_203749884.1">
    <property type="nucleotide sequence ID" value="NZ_BONK01000003.1"/>
</dbReference>
<dbReference type="PANTHER" id="PTHR40761:SF1">
    <property type="entry name" value="CONSERVED INTEGRAL MEMBRANE ALANINE VALINE AND LEUCINE RICH PROTEIN-RELATED"/>
    <property type="match status" value="1"/>
</dbReference>
<sequence length="295" mass="28766">MLGALVCVAAAAVCSGTAIVLQAVAARRLPPDVGLGTSMVRRLATDRVYLVAMLLVASGFVLAAVALRSLPLFVVQAGRASSLGVAAVLSVLVLGARLRAPEWVGLGATAAGLVVLALSVEVTPATTGGTTTVVVVVATVVLVAAGAAAGLGRATTGRGLLLACLAGGSFSVLALAARTLPGLRPADLLTEPAAWCAAVAGVTGLGLSALALRRAPVVTVTALMVGVETVVSAVVGIVLAGDRAQAGHEWLAAVAFTLVVAGAVLVARAGTPDAALPDRAVDDPAPGGTAAARPH</sequence>
<keyword evidence="2" id="KW-0472">Membrane</keyword>
<dbReference type="EMBL" id="BONK01000003">
    <property type="protein sequence ID" value="GIG20469.1"/>
    <property type="molecule type" value="Genomic_DNA"/>
</dbReference>
<feature type="transmembrane region" description="Helical" evidence="2">
    <location>
        <begin position="103"/>
        <end position="120"/>
    </location>
</feature>
<keyword evidence="4" id="KW-1185">Reference proteome</keyword>
<dbReference type="PANTHER" id="PTHR40761">
    <property type="entry name" value="CONSERVED INTEGRAL MEMBRANE ALANINE VALINE AND LEUCINE RICH PROTEIN-RELATED"/>
    <property type="match status" value="1"/>
</dbReference>
<gene>
    <name evidence="3" type="ORF">Cch01nite_11930</name>
</gene>
<evidence type="ECO:0000256" key="2">
    <source>
        <dbReference type="SAM" id="Phobius"/>
    </source>
</evidence>
<evidence type="ECO:0000256" key="1">
    <source>
        <dbReference type="SAM" id="MobiDB-lite"/>
    </source>
</evidence>
<keyword evidence="2" id="KW-1133">Transmembrane helix</keyword>
<organism evidence="3 4">
    <name type="scientific">Cellulomonas chitinilytica</name>
    <dbReference type="NCBI Taxonomy" id="398759"/>
    <lineage>
        <taxon>Bacteria</taxon>
        <taxon>Bacillati</taxon>
        <taxon>Actinomycetota</taxon>
        <taxon>Actinomycetes</taxon>
        <taxon>Micrococcales</taxon>
        <taxon>Cellulomonadaceae</taxon>
        <taxon>Cellulomonas</taxon>
    </lineage>
</organism>
<feature type="transmembrane region" description="Helical" evidence="2">
    <location>
        <begin position="132"/>
        <end position="154"/>
    </location>
</feature>
<dbReference type="AlphaFoldDB" id="A0A919U1T8"/>
<feature type="transmembrane region" description="Helical" evidence="2">
    <location>
        <begin position="192"/>
        <end position="212"/>
    </location>
</feature>
<comment type="caution">
    <text evidence="3">The sequence shown here is derived from an EMBL/GenBank/DDBJ whole genome shotgun (WGS) entry which is preliminary data.</text>
</comment>
<feature type="transmembrane region" description="Helical" evidence="2">
    <location>
        <begin position="218"/>
        <end position="238"/>
    </location>
</feature>
<evidence type="ECO:0000313" key="3">
    <source>
        <dbReference type="EMBL" id="GIG20469.1"/>
    </source>
</evidence>
<feature type="transmembrane region" description="Helical" evidence="2">
    <location>
        <begin position="160"/>
        <end position="180"/>
    </location>
</feature>
<name>A0A919U1T8_9CELL</name>
<protein>
    <submittedName>
        <fullName evidence="3">Membrane protein</fullName>
    </submittedName>
</protein>
<dbReference type="Proteomes" id="UP000632740">
    <property type="component" value="Unassembled WGS sequence"/>
</dbReference>
<proteinExistence type="predicted"/>
<feature type="transmembrane region" description="Helical" evidence="2">
    <location>
        <begin position="250"/>
        <end position="269"/>
    </location>
</feature>
<feature type="region of interest" description="Disordered" evidence="1">
    <location>
        <begin position="276"/>
        <end position="295"/>
    </location>
</feature>
<dbReference type="InterPro" id="IPR037185">
    <property type="entry name" value="EmrE-like"/>
</dbReference>
<reference evidence="3" key="1">
    <citation type="submission" date="2021-01" db="EMBL/GenBank/DDBJ databases">
        <title>Whole genome shotgun sequence of Cellulomonas chitinilytica NBRC 110799.</title>
        <authorList>
            <person name="Komaki H."/>
            <person name="Tamura T."/>
        </authorList>
    </citation>
    <scope>NUCLEOTIDE SEQUENCE</scope>
    <source>
        <strain evidence="3">NBRC 110799</strain>
    </source>
</reference>
<evidence type="ECO:0000313" key="4">
    <source>
        <dbReference type="Proteomes" id="UP000632740"/>
    </source>
</evidence>
<dbReference type="SUPFAM" id="SSF103481">
    <property type="entry name" value="Multidrug resistance efflux transporter EmrE"/>
    <property type="match status" value="1"/>
</dbReference>
<accession>A0A919U1T8</accession>
<keyword evidence="2" id="KW-0812">Transmembrane</keyword>